<dbReference type="EMBL" id="PUIO01000088">
    <property type="protein sequence ID" value="PQP14476.1"/>
    <property type="molecule type" value="Genomic_DNA"/>
</dbReference>
<dbReference type="Gene3D" id="3.40.50.880">
    <property type="match status" value="1"/>
</dbReference>
<dbReference type="PANTHER" id="PTHR42695:SF5">
    <property type="entry name" value="GLUTAMINE AMIDOTRANSFERASE YLR126C-RELATED"/>
    <property type="match status" value="1"/>
</dbReference>
<dbReference type="Pfam" id="PF00117">
    <property type="entry name" value="GATase"/>
    <property type="match status" value="1"/>
</dbReference>
<keyword evidence="2" id="KW-0808">Transferase</keyword>
<sequence>MRALCVLHDDVSSIGLIGDALSDRGWQVEEFLVVPADRQDSPNIEVSFPDSSDYDLLVVLGAPWAAYDDAGIGRWLTPELRWLSGTVAAGGAVLGICFGSQVLARALGGSVARSAHPEVGWVRIDSDVPALIPTGPWFQWHYDSFTLPPGAVELARNAAATQAYQVGRSMGVQFHPEVTTAGIKRWLDNGEATQAHPDVIDPTELLAESDRQAADARGRANALVAGYLDTVFPL</sequence>
<proteinExistence type="predicted"/>
<dbReference type="InterPro" id="IPR029062">
    <property type="entry name" value="Class_I_gatase-like"/>
</dbReference>
<evidence type="ECO:0000259" key="1">
    <source>
        <dbReference type="Pfam" id="PF00117"/>
    </source>
</evidence>
<dbReference type="PROSITE" id="PS51273">
    <property type="entry name" value="GATASE_TYPE_1"/>
    <property type="match status" value="1"/>
</dbReference>
<evidence type="ECO:0000313" key="2">
    <source>
        <dbReference type="EMBL" id="PQP14476.1"/>
    </source>
</evidence>
<dbReference type="RefSeq" id="WP_105423409.1">
    <property type="nucleotide sequence ID" value="NZ_PUIO01000088.1"/>
</dbReference>
<dbReference type="CDD" id="cd01741">
    <property type="entry name" value="GATase1_1"/>
    <property type="match status" value="1"/>
</dbReference>
<dbReference type="SUPFAM" id="SSF52317">
    <property type="entry name" value="Class I glutamine amidotransferase-like"/>
    <property type="match status" value="1"/>
</dbReference>
<comment type="caution">
    <text evidence="2">The sequence shown here is derived from an EMBL/GenBank/DDBJ whole genome shotgun (WGS) entry which is preliminary data.</text>
</comment>
<dbReference type="AlphaFoldDB" id="A0A2S8II76"/>
<protein>
    <submittedName>
        <fullName evidence="2">Aminotransferase</fullName>
    </submittedName>
</protein>
<feature type="domain" description="Glutamine amidotransferase" evidence="1">
    <location>
        <begin position="31"/>
        <end position="180"/>
    </location>
</feature>
<name>A0A2S8II76_RHOOP</name>
<dbReference type="Proteomes" id="UP000239290">
    <property type="component" value="Unassembled WGS sequence"/>
</dbReference>
<dbReference type="PANTHER" id="PTHR42695">
    <property type="entry name" value="GLUTAMINE AMIDOTRANSFERASE YLR126C-RELATED"/>
    <property type="match status" value="1"/>
</dbReference>
<keyword evidence="2" id="KW-0032">Aminotransferase</keyword>
<reference evidence="3" key="1">
    <citation type="submission" date="2018-02" db="EMBL/GenBank/DDBJ databases">
        <title>Draft genome sequencing of Rhodococcus opacus KU647198.</title>
        <authorList>
            <person name="Zheng B.-X."/>
        </authorList>
    </citation>
    <scope>NUCLEOTIDE SEQUENCE [LARGE SCALE GENOMIC DNA]</scope>
    <source>
        <strain evidence="3">04-OD7</strain>
    </source>
</reference>
<dbReference type="GO" id="GO:0005829">
    <property type="term" value="C:cytosol"/>
    <property type="evidence" value="ECO:0007669"/>
    <property type="project" value="TreeGrafter"/>
</dbReference>
<organism evidence="2 3">
    <name type="scientific">Rhodococcus opacus</name>
    <name type="common">Nocardia opaca</name>
    <dbReference type="NCBI Taxonomy" id="37919"/>
    <lineage>
        <taxon>Bacteria</taxon>
        <taxon>Bacillati</taxon>
        <taxon>Actinomycetota</taxon>
        <taxon>Actinomycetes</taxon>
        <taxon>Mycobacteriales</taxon>
        <taxon>Nocardiaceae</taxon>
        <taxon>Rhodococcus</taxon>
    </lineage>
</organism>
<gene>
    <name evidence="2" type="ORF">C5613_40735</name>
</gene>
<evidence type="ECO:0000313" key="3">
    <source>
        <dbReference type="Proteomes" id="UP000239290"/>
    </source>
</evidence>
<accession>A0A2S8II76</accession>
<dbReference type="GO" id="GO:0008483">
    <property type="term" value="F:transaminase activity"/>
    <property type="evidence" value="ECO:0007669"/>
    <property type="project" value="UniProtKB-KW"/>
</dbReference>
<dbReference type="InterPro" id="IPR044992">
    <property type="entry name" value="ChyE-like"/>
</dbReference>
<dbReference type="InterPro" id="IPR017926">
    <property type="entry name" value="GATASE"/>
</dbReference>